<evidence type="ECO:0000256" key="3">
    <source>
        <dbReference type="SAM" id="Coils"/>
    </source>
</evidence>
<keyword evidence="1" id="KW-0547">Nucleotide-binding</keyword>
<dbReference type="InterPro" id="IPR032781">
    <property type="entry name" value="ABC_tran_Xtn"/>
</dbReference>
<evidence type="ECO:0000313" key="6">
    <source>
        <dbReference type="EMBL" id="QTQ12957.1"/>
    </source>
</evidence>
<evidence type="ECO:0000313" key="7">
    <source>
        <dbReference type="Proteomes" id="UP000671995"/>
    </source>
</evidence>
<dbReference type="PANTHER" id="PTHR42855:SF2">
    <property type="entry name" value="DRUG RESISTANCE ABC TRANSPORTER,ATP-BINDING PROTEIN"/>
    <property type="match status" value="1"/>
</dbReference>
<feature type="compositionally biased region" description="Polar residues" evidence="4">
    <location>
        <begin position="565"/>
        <end position="575"/>
    </location>
</feature>
<evidence type="ECO:0000259" key="5">
    <source>
        <dbReference type="PROSITE" id="PS50893"/>
    </source>
</evidence>
<proteinExistence type="predicted"/>
<dbReference type="AlphaFoldDB" id="A0A975IDM4"/>
<dbReference type="EMBL" id="CP054257">
    <property type="protein sequence ID" value="QTQ12957.1"/>
    <property type="molecule type" value="Genomic_DNA"/>
</dbReference>
<dbReference type="Proteomes" id="UP000671995">
    <property type="component" value="Chromosome"/>
</dbReference>
<feature type="compositionally biased region" description="Low complexity" evidence="4">
    <location>
        <begin position="541"/>
        <end position="564"/>
    </location>
</feature>
<feature type="coiled-coil region" evidence="3">
    <location>
        <begin position="254"/>
        <end position="281"/>
    </location>
</feature>
<reference evidence="6" key="2">
    <citation type="journal article" date="2021" name="Microbiol. Resour. Announc.">
        <title>Complete Genome Sequences of Three Human Oral Treponema parvum Isolates.</title>
        <authorList>
            <person name="Zeng H."/>
            <person name="Watt R.M."/>
        </authorList>
    </citation>
    <scope>NUCLEOTIDE SEQUENCE</scope>
    <source>
        <strain evidence="6">ATCC 700773</strain>
    </source>
</reference>
<protein>
    <submittedName>
        <fullName evidence="6">ABC-F family ATP-binding cassette domain-containing protein</fullName>
    </submittedName>
</protein>
<keyword evidence="2 6" id="KW-0067">ATP-binding</keyword>
<dbReference type="RefSeq" id="WP_210118704.1">
    <property type="nucleotide sequence ID" value="NZ_CP054257.1"/>
</dbReference>
<dbReference type="Gene3D" id="3.40.50.300">
    <property type="entry name" value="P-loop containing nucleotide triphosphate hydrolases"/>
    <property type="match status" value="2"/>
</dbReference>
<dbReference type="PROSITE" id="PS50893">
    <property type="entry name" value="ABC_TRANSPORTER_2"/>
    <property type="match status" value="2"/>
</dbReference>
<dbReference type="SMART" id="SM00382">
    <property type="entry name" value="AAA"/>
    <property type="match status" value="2"/>
</dbReference>
<dbReference type="InterPro" id="IPR032524">
    <property type="entry name" value="ABC_tran_C"/>
</dbReference>
<dbReference type="PROSITE" id="PS00211">
    <property type="entry name" value="ABC_TRANSPORTER_1"/>
    <property type="match status" value="2"/>
</dbReference>
<dbReference type="InterPro" id="IPR003593">
    <property type="entry name" value="AAA+_ATPase"/>
</dbReference>
<dbReference type="SUPFAM" id="SSF52540">
    <property type="entry name" value="P-loop containing nucleoside triphosphate hydrolases"/>
    <property type="match status" value="2"/>
</dbReference>
<dbReference type="InterPro" id="IPR003439">
    <property type="entry name" value="ABC_transporter-like_ATP-bd"/>
</dbReference>
<accession>A0A975IDM4</accession>
<evidence type="ECO:0000256" key="2">
    <source>
        <dbReference type="ARBA" id="ARBA00022840"/>
    </source>
</evidence>
<dbReference type="InterPro" id="IPR027417">
    <property type="entry name" value="P-loop_NTPase"/>
</dbReference>
<gene>
    <name evidence="6" type="ORF">HRI96_11295</name>
</gene>
<dbReference type="GO" id="GO:0003677">
    <property type="term" value="F:DNA binding"/>
    <property type="evidence" value="ECO:0007669"/>
    <property type="project" value="InterPro"/>
</dbReference>
<dbReference type="GO" id="GO:0005524">
    <property type="term" value="F:ATP binding"/>
    <property type="evidence" value="ECO:0007669"/>
    <property type="project" value="UniProtKB-KW"/>
</dbReference>
<dbReference type="InterPro" id="IPR037118">
    <property type="entry name" value="Val-tRNA_synth_C_sf"/>
</dbReference>
<evidence type="ECO:0000256" key="1">
    <source>
        <dbReference type="ARBA" id="ARBA00022741"/>
    </source>
</evidence>
<dbReference type="Pfam" id="PF12848">
    <property type="entry name" value="ABC_tran_Xtn"/>
    <property type="match status" value="1"/>
</dbReference>
<dbReference type="Gene3D" id="1.10.287.380">
    <property type="entry name" value="Valyl-tRNA synthetase, C-terminal domain"/>
    <property type="match status" value="1"/>
</dbReference>
<dbReference type="InterPro" id="IPR017871">
    <property type="entry name" value="ABC_transporter-like_CS"/>
</dbReference>
<organism evidence="6 7">
    <name type="scientific">Treponema parvum</name>
    <dbReference type="NCBI Taxonomy" id="138851"/>
    <lineage>
        <taxon>Bacteria</taxon>
        <taxon>Pseudomonadati</taxon>
        <taxon>Spirochaetota</taxon>
        <taxon>Spirochaetia</taxon>
        <taxon>Spirochaetales</taxon>
        <taxon>Treponemataceae</taxon>
        <taxon>Treponema</taxon>
    </lineage>
</organism>
<dbReference type="PANTHER" id="PTHR42855">
    <property type="entry name" value="ABC TRANSPORTER ATP-BINDING SUBUNIT"/>
    <property type="match status" value="1"/>
</dbReference>
<evidence type="ECO:0000256" key="4">
    <source>
        <dbReference type="SAM" id="MobiDB-lite"/>
    </source>
</evidence>
<dbReference type="Pfam" id="PF16326">
    <property type="entry name" value="ABC_tran_CTD"/>
    <property type="match status" value="1"/>
</dbReference>
<dbReference type="InterPro" id="IPR051309">
    <property type="entry name" value="ABCF_ATPase"/>
</dbReference>
<sequence length="682" mass="75989">MAFVQFSQVSLAFGGRDILKNVSINLQTGSKAALTGANGAGKSTLIKVMAGLTAPDSGKRSLQKDTRIVYLPQSGLTHHGCTLMEEADKAFDFGYKIQKEIESIGESLAQDGKNTRSLLERHEFLMNELETSGWHMRSATAESVLLGLGFAKEDLHKKTEEFSGGWQMRIALAKVLMQNPDILLLDEPTNYLDLEARSWLERFLQNYKGGFLLVSHDRYFLDVTINEVYELFGGNLKRYPGNFSHYEKVREVELQTLIAQYEQQQEEIQHLEDYIRRFGAKATKASQAQDRQKRLDKIIRIEIPESLKKIHFTFPKAPHAGKIVLRMNGICKTYDGKVNVLNDLDLVLENGERLVVAGYNGAGKTTLLRIISGEDKDFKGEIIPGAGVKIGYFSQDIAETIKGGESVMDFMEKESPLELIPKLRGMLGAFLFRGDDVFKSLDVLSGGEKSRLALLRLLLHPVNLLVLDEPTNHLDMHSKDVLLQALKDFGGTVVFVSHDRGFIEGLATRVLELKPGRSRNFPGDYHYYLERLEAENREAATDASNASASRAAKGASAATGAQGTKTPTASSTVKSGGSGLKGSDPKAPSAEKARQIPASYEEQKALRAQKRKKENEVNNIENLILQNEDKKKQLENKMAKPEIYSNGEKCKSIQIKINEINSLLDGLNSQWEKAMEDLEKYR</sequence>
<name>A0A975IDM4_9SPIR</name>
<dbReference type="FunFam" id="3.40.50.300:FF:000011">
    <property type="entry name" value="Putative ABC transporter ATP-binding component"/>
    <property type="match status" value="1"/>
</dbReference>
<dbReference type="GO" id="GO:0016887">
    <property type="term" value="F:ATP hydrolysis activity"/>
    <property type="evidence" value="ECO:0007669"/>
    <property type="project" value="InterPro"/>
</dbReference>
<dbReference type="CDD" id="cd03221">
    <property type="entry name" value="ABCF_EF-3"/>
    <property type="match status" value="2"/>
</dbReference>
<dbReference type="Pfam" id="PF00005">
    <property type="entry name" value="ABC_tran"/>
    <property type="match status" value="2"/>
</dbReference>
<reference evidence="6" key="1">
    <citation type="submission" date="2020-05" db="EMBL/GenBank/DDBJ databases">
        <authorList>
            <person name="Zeng H."/>
            <person name="Chan Y.K."/>
            <person name="Watt R.M."/>
        </authorList>
    </citation>
    <scope>NUCLEOTIDE SEQUENCE</scope>
    <source>
        <strain evidence="6">ATCC 700773</strain>
    </source>
</reference>
<feature type="domain" description="ABC transporter" evidence="5">
    <location>
        <begin position="4"/>
        <end position="258"/>
    </location>
</feature>
<feature type="region of interest" description="Disordered" evidence="4">
    <location>
        <begin position="540"/>
        <end position="614"/>
    </location>
</feature>
<feature type="domain" description="ABC transporter" evidence="5">
    <location>
        <begin position="325"/>
        <end position="540"/>
    </location>
</feature>
<keyword evidence="3" id="KW-0175">Coiled coil</keyword>